<dbReference type="EMBL" id="CAUOFW020003702">
    <property type="protein sequence ID" value="CAK9161570.1"/>
    <property type="molecule type" value="Genomic_DNA"/>
</dbReference>
<keyword evidence="2" id="KW-1185">Reference proteome</keyword>
<dbReference type="Proteomes" id="UP001642360">
    <property type="component" value="Unassembled WGS sequence"/>
</dbReference>
<protein>
    <submittedName>
        <fullName evidence="1">Uncharacterized protein</fullName>
    </submittedName>
</protein>
<gene>
    <name evidence="1" type="ORF">ILEXP_LOCUS30377</name>
</gene>
<comment type="caution">
    <text evidence="1">The sequence shown here is derived from an EMBL/GenBank/DDBJ whole genome shotgun (WGS) entry which is preliminary data.</text>
</comment>
<name>A0ABC8SWW3_9AQUA</name>
<sequence length="134" mass="14670">MEQSTSNLASTRQQVLVSLGALWSSRAMREYKWVLMTLRMARRHHRRGVMGTAEGDAPWALPREVTQDAEGETLWTLAGHQHRLGSTKGARSSITGCWARPSELAGERAALKESSMLGELGAAMVDTRHGAAQV</sequence>
<evidence type="ECO:0000313" key="1">
    <source>
        <dbReference type="EMBL" id="CAK9161570.1"/>
    </source>
</evidence>
<reference evidence="1 2" key="1">
    <citation type="submission" date="2024-02" db="EMBL/GenBank/DDBJ databases">
        <authorList>
            <person name="Vignale AGUSTIN F."/>
            <person name="Sosa J E."/>
            <person name="Modenutti C."/>
        </authorList>
    </citation>
    <scope>NUCLEOTIDE SEQUENCE [LARGE SCALE GENOMIC DNA]</scope>
</reference>
<evidence type="ECO:0000313" key="2">
    <source>
        <dbReference type="Proteomes" id="UP001642360"/>
    </source>
</evidence>
<organism evidence="1 2">
    <name type="scientific">Ilex paraguariensis</name>
    <name type="common">yerba mate</name>
    <dbReference type="NCBI Taxonomy" id="185542"/>
    <lineage>
        <taxon>Eukaryota</taxon>
        <taxon>Viridiplantae</taxon>
        <taxon>Streptophyta</taxon>
        <taxon>Embryophyta</taxon>
        <taxon>Tracheophyta</taxon>
        <taxon>Spermatophyta</taxon>
        <taxon>Magnoliopsida</taxon>
        <taxon>eudicotyledons</taxon>
        <taxon>Gunneridae</taxon>
        <taxon>Pentapetalae</taxon>
        <taxon>asterids</taxon>
        <taxon>campanulids</taxon>
        <taxon>Aquifoliales</taxon>
        <taxon>Aquifoliaceae</taxon>
        <taxon>Ilex</taxon>
    </lineage>
</organism>
<accession>A0ABC8SWW3</accession>
<proteinExistence type="predicted"/>
<dbReference type="AlphaFoldDB" id="A0ABC8SWW3"/>